<proteinExistence type="predicted"/>
<name>A0A5J4WN57_9EUKA</name>
<evidence type="ECO:0000313" key="3">
    <source>
        <dbReference type="Proteomes" id="UP000324800"/>
    </source>
</evidence>
<evidence type="ECO:0000313" key="2">
    <source>
        <dbReference type="EMBL" id="KAA6396238.1"/>
    </source>
</evidence>
<organism evidence="2 3">
    <name type="scientific">Streblomastix strix</name>
    <dbReference type="NCBI Taxonomy" id="222440"/>
    <lineage>
        <taxon>Eukaryota</taxon>
        <taxon>Metamonada</taxon>
        <taxon>Preaxostyla</taxon>
        <taxon>Oxymonadida</taxon>
        <taxon>Streblomastigidae</taxon>
        <taxon>Streblomastix</taxon>
    </lineage>
</organism>
<sequence length="345" mass="37212">MGRTVLRNKESVPPYAKAYGMACGFNAYRTPADIRPVSSGFPITSIPSENHQFRAVTYPEEAVDHGLNDFAATEPQNTAFFQASTHPKYLIPAGLEPGDPQDLFVVTHATRVQTAAGLPQTALQTFERPTKTIPSTLEPVGLSTTVVSRGGFADSAVDQCLNRPLRLSPYGNVFKPISKLEDGIYQGCKPEGSIVPSFIINSLGMKAGGIEKSEFPLSTQHPSASVAEIPNFSESQRNIDDGQVRTSWKLQGEQTLKTYNSSQRGEEGQGQIPTLNDVRLAGQAQKDLIDQNNQNLNVQKSDELQHSIVGPLKSQGLFESQFAGMSSPSSSPVSATRQSLVSSSS</sequence>
<reference evidence="2 3" key="1">
    <citation type="submission" date="2019-03" db="EMBL/GenBank/DDBJ databases">
        <title>Single cell metagenomics reveals metabolic interactions within the superorganism composed of flagellate Streblomastix strix and complex community of Bacteroidetes bacteria on its surface.</title>
        <authorList>
            <person name="Treitli S.C."/>
            <person name="Kolisko M."/>
            <person name="Husnik F."/>
            <person name="Keeling P."/>
            <person name="Hampl V."/>
        </authorList>
    </citation>
    <scope>NUCLEOTIDE SEQUENCE [LARGE SCALE GENOMIC DNA]</scope>
    <source>
        <strain evidence="2">ST1C</strain>
    </source>
</reference>
<comment type="caution">
    <text evidence="2">The sequence shown here is derived from an EMBL/GenBank/DDBJ whole genome shotgun (WGS) entry which is preliminary data.</text>
</comment>
<evidence type="ECO:0000256" key="1">
    <source>
        <dbReference type="SAM" id="MobiDB-lite"/>
    </source>
</evidence>
<accession>A0A5J4WN57</accession>
<feature type="region of interest" description="Disordered" evidence="1">
    <location>
        <begin position="320"/>
        <end position="345"/>
    </location>
</feature>
<dbReference type="Proteomes" id="UP000324800">
    <property type="component" value="Unassembled WGS sequence"/>
</dbReference>
<dbReference type="AlphaFoldDB" id="A0A5J4WN57"/>
<gene>
    <name evidence="2" type="ORF">EZS28_008234</name>
</gene>
<protein>
    <submittedName>
        <fullName evidence="2">Uncharacterized protein</fullName>
    </submittedName>
</protein>
<dbReference type="EMBL" id="SNRW01001478">
    <property type="protein sequence ID" value="KAA6396238.1"/>
    <property type="molecule type" value="Genomic_DNA"/>
</dbReference>
<feature type="compositionally biased region" description="Polar residues" evidence="1">
    <location>
        <begin position="335"/>
        <end position="345"/>
    </location>
</feature>
<dbReference type="OrthoDB" id="10689908at2759"/>